<dbReference type="EMBL" id="CAJHJT010000012">
    <property type="protein sequence ID" value="CAD6999468.1"/>
    <property type="molecule type" value="Genomic_DNA"/>
</dbReference>
<sequence length="139" mass="15951">MSLLGKLGPFNATHVSRLTTLAVVMSLIWRTFSNWTAHMYRAARYLENDLDMRNATACMKRSYKVRNTLRIERNCFFGDVNATVSGCELDPTLEQAEAVSCHVCDNEDFCNRSIQLKAWPQYLAIIIFAFTAKFLNWLS</sequence>
<proteinExistence type="predicted"/>
<reference evidence="1" key="1">
    <citation type="submission" date="2020-11" db="EMBL/GenBank/DDBJ databases">
        <authorList>
            <person name="Whitehead M."/>
        </authorList>
    </citation>
    <scope>NUCLEOTIDE SEQUENCE</scope>
    <source>
        <strain evidence="1">EGII</strain>
    </source>
</reference>
<accession>A0A811UMB1</accession>
<dbReference type="OrthoDB" id="6723514at2759"/>
<dbReference type="Proteomes" id="UP000606786">
    <property type="component" value="Unassembled WGS sequence"/>
</dbReference>
<dbReference type="AlphaFoldDB" id="A0A811UMB1"/>
<gene>
    <name evidence="1" type="ORF">CCAP1982_LOCUS7992</name>
</gene>
<organism evidence="1 2">
    <name type="scientific">Ceratitis capitata</name>
    <name type="common">Mediterranean fruit fly</name>
    <name type="synonym">Tephritis capitata</name>
    <dbReference type="NCBI Taxonomy" id="7213"/>
    <lineage>
        <taxon>Eukaryota</taxon>
        <taxon>Metazoa</taxon>
        <taxon>Ecdysozoa</taxon>
        <taxon>Arthropoda</taxon>
        <taxon>Hexapoda</taxon>
        <taxon>Insecta</taxon>
        <taxon>Pterygota</taxon>
        <taxon>Neoptera</taxon>
        <taxon>Endopterygota</taxon>
        <taxon>Diptera</taxon>
        <taxon>Brachycera</taxon>
        <taxon>Muscomorpha</taxon>
        <taxon>Tephritoidea</taxon>
        <taxon>Tephritidae</taxon>
        <taxon>Ceratitis</taxon>
        <taxon>Ceratitis</taxon>
    </lineage>
</organism>
<name>A0A811UMB1_CERCA</name>
<evidence type="ECO:0000313" key="2">
    <source>
        <dbReference type="Proteomes" id="UP000606786"/>
    </source>
</evidence>
<comment type="caution">
    <text evidence="1">The sequence shown here is derived from an EMBL/GenBank/DDBJ whole genome shotgun (WGS) entry which is preliminary data.</text>
</comment>
<keyword evidence="2" id="KW-1185">Reference proteome</keyword>
<evidence type="ECO:0000313" key="1">
    <source>
        <dbReference type="EMBL" id="CAD6999468.1"/>
    </source>
</evidence>
<protein>
    <submittedName>
        <fullName evidence="1">(Mediterranean fruit fly) hypothetical protein</fullName>
    </submittedName>
</protein>